<dbReference type="RefSeq" id="WP_338167979.1">
    <property type="nucleotide sequence ID" value="NZ_BTRJ01000034.1"/>
</dbReference>
<accession>A0ABQ6QGT6</accession>
<feature type="coiled-coil region" evidence="1">
    <location>
        <begin position="54"/>
        <end position="84"/>
    </location>
</feature>
<protein>
    <recommendedName>
        <fullName evidence="4">P-type conjugative transfer protein TrbJ</fullName>
    </recommendedName>
</protein>
<gene>
    <name evidence="2" type="ORF">STENOSP10_30090</name>
</gene>
<dbReference type="Proteomes" id="UP001306668">
    <property type="component" value="Unassembled WGS sequence"/>
</dbReference>
<proteinExistence type="predicted"/>
<evidence type="ECO:0000313" key="2">
    <source>
        <dbReference type="EMBL" id="GMR28788.1"/>
    </source>
</evidence>
<dbReference type="SUPFAM" id="SSF101082">
    <property type="entry name" value="Typo IV secretion system protein TraC"/>
    <property type="match status" value="1"/>
</dbReference>
<name>A0ABQ6QGT6_9GAMM</name>
<keyword evidence="1" id="KW-0175">Coiled coil</keyword>
<reference evidence="3" key="1">
    <citation type="submission" date="2023-07" db="EMBL/GenBank/DDBJ databases">
        <title>Genome sequence of Stenotrophomonas sp. Alg010 isolated from Sargassum waste.</title>
        <authorList>
            <person name="Mohapatra"/>
            <person name="B.R."/>
        </authorList>
    </citation>
    <scope>NUCLEOTIDE SEQUENCE [LARGE SCALE GENOMIC DNA]</scope>
    <source>
        <strain evidence="3">Alg010</strain>
    </source>
</reference>
<organism evidence="2 3">
    <name type="scientific">Stenotrophomonas sepilia</name>
    <dbReference type="NCBI Taxonomy" id="2860290"/>
    <lineage>
        <taxon>Bacteria</taxon>
        <taxon>Pseudomonadati</taxon>
        <taxon>Pseudomonadota</taxon>
        <taxon>Gammaproteobacteria</taxon>
        <taxon>Lysobacterales</taxon>
        <taxon>Lysobacteraceae</taxon>
        <taxon>Stenotrophomonas</taxon>
        <taxon>Stenotrophomonas maltophilia group</taxon>
    </lineage>
</organism>
<comment type="caution">
    <text evidence="2">The sequence shown here is derived from an EMBL/GenBank/DDBJ whole genome shotgun (WGS) entry which is preliminary data.</text>
</comment>
<dbReference type="NCBIfam" id="TIGR02780">
    <property type="entry name" value="TrbJ_Ti"/>
    <property type="match status" value="1"/>
</dbReference>
<evidence type="ECO:0008006" key="4">
    <source>
        <dbReference type="Google" id="ProtNLM"/>
    </source>
</evidence>
<evidence type="ECO:0000256" key="1">
    <source>
        <dbReference type="SAM" id="Coils"/>
    </source>
</evidence>
<dbReference type="InterPro" id="IPR014147">
    <property type="entry name" value="T4SS_TrbJ"/>
</dbReference>
<keyword evidence="3" id="KW-1185">Reference proteome</keyword>
<sequence>MQKHKILQGMARSVLAVGVTMGIAIGALGVSPTANAQWVVVDPTNYVANFMTQLRAVQSNANEARQIQQQLEQIKLQAQNTKSLSQRDWDMAANAMTRLSKIMAEGQGLAVSGKDFNRQFQTMFPGYKSERDFGASYDKWNQSTRDSVLGAMRVANMQVSGIEDEQAALARLRSAVMSTNGQKEAVDAGNQIALNQVRQMQSLRELMVAQMQAEGTHIASQTQAEETRRGAVKEAAKYHDPRKNYQPKGNACMVPPCGR</sequence>
<evidence type="ECO:0000313" key="3">
    <source>
        <dbReference type="Proteomes" id="UP001306668"/>
    </source>
</evidence>
<dbReference type="EMBL" id="BTRJ01000034">
    <property type="protein sequence ID" value="GMR28788.1"/>
    <property type="molecule type" value="Genomic_DNA"/>
</dbReference>